<sequence>MKACKSMVKPFLHWPAGPWKHGSSRVHRPAAVIRGTPCGTPSPSGSPGSARDAPRRLHGARLPGKSPCAAALPKTPTLPGGVPASPLPALKLQVLRAGSRGGSPSASTRASTSGASSPRSVAMSRNSSRVPSTIGADESSCASASSTYQPQAQQDGCSNAVLYFSDSGRRCGLRRPMPPPICTEIVPRTKPSSQDPLRRLVARGGFADSQPRCGKLRPMPVSLDSC</sequence>
<comment type="caution">
    <text evidence="2">The sequence shown here is derived from an EMBL/GenBank/DDBJ whole genome shotgun (WGS) entry which is preliminary data.</text>
</comment>
<dbReference type="EMBL" id="CAUYUJ010019256">
    <property type="protein sequence ID" value="CAK0889700.1"/>
    <property type="molecule type" value="Genomic_DNA"/>
</dbReference>
<reference evidence="2" key="1">
    <citation type="submission" date="2023-10" db="EMBL/GenBank/DDBJ databases">
        <authorList>
            <person name="Chen Y."/>
            <person name="Shah S."/>
            <person name="Dougan E. K."/>
            <person name="Thang M."/>
            <person name="Chan C."/>
        </authorList>
    </citation>
    <scope>NUCLEOTIDE SEQUENCE [LARGE SCALE GENOMIC DNA]</scope>
</reference>
<evidence type="ECO:0000256" key="1">
    <source>
        <dbReference type="SAM" id="MobiDB-lite"/>
    </source>
</evidence>
<evidence type="ECO:0000313" key="2">
    <source>
        <dbReference type="EMBL" id="CAK0889700.1"/>
    </source>
</evidence>
<gene>
    <name evidence="2" type="ORF">PCOR1329_LOCUS70166</name>
</gene>
<feature type="compositionally biased region" description="Low complexity" evidence="1">
    <location>
        <begin position="35"/>
        <end position="49"/>
    </location>
</feature>
<feature type="region of interest" description="Disordered" evidence="1">
    <location>
        <begin position="18"/>
        <end position="85"/>
    </location>
</feature>
<organism evidence="2 3">
    <name type="scientific">Prorocentrum cordatum</name>
    <dbReference type="NCBI Taxonomy" id="2364126"/>
    <lineage>
        <taxon>Eukaryota</taxon>
        <taxon>Sar</taxon>
        <taxon>Alveolata</taxon>
        <taxon>Dinophyceae</taxon>
        <taxon>Prorocentrales</taxon>
        <taxon>Prorocentraceae</taxon>
        <taxon>Prorocentrum</taxon>
    </lineage>
</organism>
<feature type="region of interest" description="Disordered" evidence="1">
    <location>
        <begin position="97"/>
        <end position="151"/>
    </location>
</feature>
<feature type="compositionally biased region" description="Polar residues" evidence="1">
    <location>
        <begin position="140"/>
        <end position="151"/>
    </location>
</feature>
<name>A0ABN9WSC6_9DINO</name>
<dbReference type="Proteomes" id="UP001189429">
    <property type="component" value="Unassembled WGS sequence"/>
</dbReference>
<proteinExistence type="predicted"/>
<evidence type="ECO:0000313" key="3">
    <source>
        <dbReference type="Proteomes" id="UP001189429"/>
    </source>
</evidence>
<accession>A0ABN9WSC6</accession>
<feature type="compositionally biased region" description="Low complexity" evidence="1">
    <location>
        <begin position="97"/>
        <end position="120"/>
    </location>
</feature>
<keyword evidence="3" id="KW-1185">Reference proteome</keyword>
<protein>
    <submittedName>
        <fullName evidence="2">Uncharacterized protein</fullName>
    </submittedName>
</protein>